<feature type="domain" description="Macro" evidence="8">
    <location>
        <begin position="97"/>
        <end position="291"/>
    </location>
</feature>
<dbReference type="EC" id="3.1.3.84" evidence="3"/>
<keyword evidence="10" id="KW-1185">Reference proteome</keyword>
<gene>
    <name evidence="9" type="ORF">B5807_09275</name>
</gene>
<dbReference type="SUPFAM" id="SSF52949">
    <property type="entry name" value="Macro domain-like"/>
    <property type="match status" value="1"/>
</dbReference>
<dbReference type="InterPro" id="IPR050892">
    <property type="entry name" value="ADP-ribose_metab_enzymes"/>
</dbReference>
<proteinExistence type="inferred from homology"/>
<dbReference type="Proteomes" id="UP000193240">
    <property type="component" value="Unassembled WGS sequence"/>
</dbReference>
<organism evidence="9 10">
    <name type="scientific">Epicoccum nigrum</name>
    <name type="common">Soil fungus</name>
    <name type="synonym">Epicoccum purpurascens</name>
    <dbReference type="NCBI Taxonomy" id="105696"/>
    <lineage>
        <taxon>Eukaryota</taxon>
        <taxon>Fungi</taxon>
        <taxon>Dikarya</taxon>
        <taxon>Ascomycota</taxon>
        <taxon>Pezizomycotina</taxon>
        <taxon>Dothideomycetes</taxon>
        <taxon>Pleosporomycetidae</taxon>
        <taxon>Pleosporales</taxon>
        <taxon>Pleosporineae</taxon>
        <taxon>Didymellaceae</taxon>
        <taxon>Epicoccum</taxon>
    </lineage>
</organism>
<dbReference type="AlphaFoldDB" id="A0A1Y2LMA7"/>
<dbReference type="Gene3D" id="3.40.220.10">
    <property type="entry name" value="Leucine Aminopeptidase, subunit E, domain 1"/>
    <property type="match status" value="1"/>
</dbReference>
<dbReference type="GO" id="GO:0004721">
    <property type="term" value="F:phosphoprotein phosphatase activity"/>
    <property type="evidence" value="ECO:0007669"/>
    <property type="project" value="UniProtKB-KW"/>
</dbReference>
<dbReference type="GO" id="GO:0140291">
    <property type="term" value="P:peptidyl-glutamate ADP-deribosylation"/>
    <property type="evidence" value="ECO:0007669"/>
    <property type="project" value="TreeGrafter"/>
</dbReference>
<keyword evidence="5" id="KW-0904">Protein phosphatase</keyword>
<name>A0A1Y2LMA7_EPING</name>
<dbReference type="PROSITE" id="PS51154">
    <property type="entry name" value="MACRO"/>
    <property type="match status" value="1"/>
</dbReference>
<reference evidence="9 10" key="1">
    <citation type="journal article" date="2017" name="Genome Announc.">
        <title>Genome sequence of the saprophytic ascomycete Epicoccum nigrum ICMP 19927 strain isolated from New Zealand.</title>
        <authorList>
            <person name="Fokin M."/>
            <person name="Fleetwood D."/>
            <person name="Weir B.S."/>
            <person name="Villas-Boas S.G."/>
        </authorList>
    </citation>
    <scope>NUCLEOTIDE SEQUENCE [LARGE SCALE GENOMIC DNA]</scope>
    <source>
        <strain evidence="9 10">ICMP 19927</strain>
    </source>
</reference>
<feature type="compositionally biased region" description="Polar residues" evidence="7">
    <location>
        <begin position="38"/>
        <end position="48"/>
    </location>
</feature>
<dbReference type="EMBL" id="KZ107855">
    <property type="protein sequence ID" value="OSS45114.1"/>
    <property type="molecule type" value="Genomic_DNA"/>
</dbReference>
<sequence>MLSGIWKPSLRHLHGRLLPLRPRYIFLTTGRLPVKSTSIMSGQQNASSAAGPRGTATSKLKRPSSDLPPPAKKPKTDIAHVRQHLDYGNVPANWLDASAQPSTDQPCLQFTYHKGDMLADAPEDCLLVHACNTQGVWGSGIAKAFKEQYRKAYAAHRIYCTKKHNIANPVRTGTAQLLAPCDDNEQHWIGCLFTSAKYGKNKDKPDQILKNTGRSMQMLLELVSQVDAKVSNIRMCKINSGRFGVPWEKTEEVIKGIALKPHWRTEIEIWEPEEESQAATEMHSEGKQHAQ</sequence>
<dbReference type="PANTHER" id="PTHR12521:SF0">
    <property type="entry name" value="ADP-RIBOSE GLYCOHYDROLASE OARD1"/>
    <property type="match status" value="1"/>
</dbReference>
<protein>
    <recommendedName>
        <fullName evidence="4">ADP-ribose 1''-phosphate phosphatase</fullName>
        <ecNumber evidence="3">3.1.3.84</ecNumber>
    </recommendedName>
</protein>
<evidence type="ECO:0000256" key="3">
    <source>
        <dbReference type="ARBA" id="ARBA00012983"/>
    </source>
</evidence>
<dbReference type="Pfam" id="PF01661">
    <property type="entry name" value="Macro"/>
    <property type="match status" value="1"/>
</dbReference>
<dbReference type="InParanoid" id="A0A1Y2LMA7"/>
<dbReference type="SMART" id="SM00506">
    <property type="entry name" value="A1pp"/>
    <property type="match status" value="1"/>
</dbReference>
<evidence type="ECO:0000256" key="1">
    <source>
        <dbReference type="ARBA" id="ARBA00002432"/>
    </source>
</evidence>
<dbReference type="InterPro" id="IPR043472">
    <property type="entry name" value="Macro_dom-like"/>
</dbReference>
<dbReference type="CDD" id="cd02901">
    <property type="entry name" value="Macro_Poa1p-like"/>
    <property type="match status" value="1"/>
</dbReference>
<evidence type="ECO:0000256" key="6">
    <source>
        <dbReference type="ARBA" id="ARBA00034427"/>
    </source>
</evidence>
<accession>A0A1Y2LMA7</accession>
<keyword evidence="5" id="KW-0378">Hydrolase</keyword>
<comment type="similarity">
    <text evidence="2">Belongs to the POA1 family.</text>
</comment>
<comment type="catalytic activity">
    <reaction evidence="6">
        <text>ADP-alpha-D-ribose 1''-phosphate + H2O = ADP-D-ribose + phosphate</text>
        <dbReference type="Rhea" id="RHEA:25029"/>
        <dbReference type="ChEBI" id="CHEBI:15377"/>
        <dbReference type="ChEBI" id="CHEBI:43474"/>
        <dbReference type="ChEBI" id="CHEBI:57967"/>
        <dbReference type="ChEBI" id="CHEBI:58753"/>
        <dbReference type="EC" id="3.1.3.84"/>
    </reaction>
</comment>
<evidence type="ECO:0000256" key="2">
    <source>
        <dbReference type="ARBA" id="ARBA00006575"/>
    </source>
</evidence>
<dbReference type="PANTHER" id="PTHR12521">
    <property type="entry name" value="PROTEIN C6ORF130"/>
    <property type="match status" value="1"/>
</dbReference>
<evidence type="ECO:0000313" key="9">
    <source>
        <dbReference type="EMBL" id="OSS45114.1"/>
    </source>
</evidence>
<feature type="region of interest" description="Disordered" evidence="7">
    <location>
        <begin position="38"/>
        <end position="76"/>
    </location>
</feature>
<comment type="function">
    <text evidence="1">Highly specific phosphatase involved in the metabolism of ADP-ribose 1''-phosphate (Appr1p) which is produced as a consequence of tRNA splicing.</text>
</comment>
<evidence type="ECO:0000313" key="10">
    <source>
        <dbReference type="Proteomes" id="UP000193240"/>
    </source>
</evidence>
<evidence type="ECO:0000256" key="4">
    <source>
        <dbReference type="ARBA" id="ARBA00019744"/>
    </source>
</evidence>
<dbReference type="STRING" id="105696.A0A1Y2LMA7"/>
<dbReference type="InterPro" id="IPR002589">
    <property type="entry name" value="Macro_dom"/>
</dbReference>
<evidence type="ECO:0000259" key="8">
    <source>
        <dbReference type="PROSITE" id="PS51154"/>
    </source>
</evidence>
<evidence type="ECO:0000256" key="7">
    <source>
        <dbReference type="SAM" id="MobiDB-lite"/>
    </source>
</evidence>
<evidence type="ECO:0000256" key="5">
    <source>
        <dbReference type="ARBA" id="ARBA00022912"/>
    </source>
</evidence>